<name>A0A754E7Q6_SALER</name>
<organism evidence="1">
    <name type="scientific">Salmonella enterica</name>
    <name type="common">Salmonella choleraesuis</name>
    <dbReference type="NCBI Taxonomy" id="28901"/>
    <lineage>
        <taxon>Bacteria</taxon>
        <taxon>Pseudomonadati</taxon>
        <taxon>Pseudomonadota</taxon>
        <taxon>Gammaproteobacteria</taxon>
        <taxon>Enterobacterales</taxon>
        <taxon>Enterobacteriaceae</taxon>
        <taxon>Salmonella</taxon>
    </lineage>
</organism>
<dbReference type="AlphaFoldDB" id="A0A754E7Q6"/>
<sequence length="180" mass="19875">MAIIITTPGFGAAARGSPPGISPVHPDVNFGAGMQPFSLLLLAKLRPENNTGLGSDTVTGTVIPTQVAGRKILWVVNTYLTDKLTEDELKTIMDHRDKFEFTIGVGDRRTGLAQRFKIATDWHGEDVTGRILTPDPIINDQNYYHTLTFSGKSGQMSVTDKHYGTNQYGSIRYFTVRYKP</sequence>
<dbReference type="EMBL" id="DAAWNC010000008">
    <property type="protein sequence ID" value="HAF8579494.1"/>
    <property type="molecule type" value="Genomic_DNA"/>
</dbReference>
<gene>
    <name evidence="1" type="ORF">G5T75_003438</name>
</gene>
<reference evidence="1" key="1">
    <citation type="journal article" date="2018" name="Genome Biol.">
        <title>SKESA: strategic k-mer extension for scrupulous assemblies.</title>
        <authorList>
            <person name="Souvorov A."/>
            <person name="Agarwala R."/>
            <person name="Lipman D.J."/>
        </authorList>
    </citation>
    <scope>NUCLEOTIDE SEQUENCE</scope>
    <source>
        <strain evidence="1">MA.MZ045</strain>
    </source>
</reference>
<reference evidence="1" key="2">
    <citation type="submission" date="2020-02" db="EMBL/GenBank/DDBJ databases">
        <authorList>
            <consortium name="NCBI Pathogen Detection Project"/>
        </authorList>
    </citation>
    <scope>NUCLEOTIDE SEQUENCE</scope>
    <source>
        <strain evidence="1">MA.MZ045</strain>
    </source>
</reference>
<dbReference type="RefSeq" id="WP_079791444.1">
    <property type="nucleotide sequence ID" value="NZ_MXLQ01000006.1"/>
</dbReference>
<protein>
    <submittedName>
        <fullName evidence="1">Uncharacterized protein</fullName>
    </submittedName>
</protein>
<comment type="caution">
    <text evidence="1">The sequence shown here is derived from an EMBL/GenBank/DDBJ whole genome shotgun (WGS) entry which is preliminary data.</text>
</comment>
<proteinExistence type="predicted"/>
<accession>A0A754E7Q6</accession>
<evidence type="ECO:0000313" key="1">
    <source>
        <dbReference type="EMBL" id="HAF8579494.1"/>
    </source>
</evidence>